<dbReference type="InParanoid" id="T1I5W7"/>
<organism evidence="1 2">
    <name type="scientific">Rhodnius prolixus</name>
    <name type="common">Triatomid bug</name>
    <dbReference type="NCBI Taxonomy" id="13249"/>
    <lineage>
        <taxon>Eukaryota</taxon>
        <taxon>Metazoa</taxon>
        <taxon>Ecdysozoa</taxon>
        <taxon>Arthropoda</taxon>
        <taxon>Hexapoda</taxon>
        <taxon>Insecta</taxon>
        <taxon>Pterygota</taxon>
        <taxon>Neoptera</taxon>
        <taxon>Paraneoptera</taxon>
        <taxon>Hemiptera</taxon>
        <taxon>Heteroptera</taxon>
        <taxon>Panheteroptera</taxon>
        <taxon>Cimicomorpha</taxon>
        <taxon>Reduviidae</taxon>
        <taxon>Triatominae</taxon>
        <taxon>Rhodnius</taxon>
    </lineage>
</organism>
<protein>
    <submittedName>
        <fullName evidence="1">Uncharacterized protein</fullName>
    </submittedName>
</protein>
<dbReference type="EMBL" id="ACPB03013132">
    <property type="status" value="NOT_ANNOTATED_CDS"/>
    <property type="molecule type" value="Genomic_DNA"/>
</dbReference>
<name>T1I5W7_RHOPR</name>
<keyword evidence="2" id="KW-1185">Reference proteome</keyword>
<reference evidence="1" key="1">
    <citation type="submission" date="2015-05" db="UniProtKB">
        <authorList>
            <consortium name="EnsemblMetazoa"/>
        </authorList>
    </citation>
    <scope>IDENTIFICATION</scope>
</reference>
<evidence type="ECO:0000313" key="1">
    <source>
        <dbReference type="EnsemblMetazoa" id="RPRC011686-PA"/>
    </source>
</evidence>
<dbReference type="VEuPathDB" id="VectorBase:RPRC011686"/>
<dbReference type="AlphaFoldDB" id="T1I5W7"/>
<accession>T1I5W7</accession>
<proteinExistence type="predicted"/>
<dbReference type="Proteomes" id="UP000015103">
    <property type="component" value="Unassembled WGS sequence"/>
</dbReference>
<sequence>MGEFKVQATHVLLDLLLDYAGPILILSWKATHKHEECDEQVNLLHRDICIFVPLTEIKDTERNIVEKSIGKR</sequence>
<evidence type="ECO:0000313" key="2">
    <source>
        <dbReference type="Proteomes" id="UP000015103"/>
    </source>
</evidence>
<dbReference type="HOGENOM" id="CLU_2725364_0_0_1"/>
<dbReference type="EnsemblMetazoa" id="RPRC011686-RA">
    <property type="protein sequence ID" value="RPRC011686-PA"/>
    <property type="gene ID" value="RPRC011686"/>
</dbReference>